<keyword evidence="1" id="KW-0812">Transmembrane</keyword>
<dbReference type="EMBL" id="CAJJDN010000143">
    <property type="protein sequence ID" value="CAD8123288.1"/>
    <property type="molecule type" value="Genomic_DNA"/>
</dbReference>
<sequence>MNEYDSQKKYVFVKCTFLRFIKSYCGHNSMKIQGENRQNRAVIISIVQIGCIIVCGILLSSSCSTLFTFIEQQIYESVIVRSTQTILKNANSESFAIKARNWLEISTNCIRISFKGFSQNHYEILQCQVYKKEGMVNQFFKGDLPDIEFYYEGIEVNGNQKFGAEVSEFCLQIMEGSDKVLEQYQNNMNNSIIKDQIFNMMKNLRRQLRLRKRFNRHRINQQDDFKTRFKQLTTQMKLFYKSRIIQIKKVR</sequence>
<keyword evidence="4" id="KW-1185">Reference proteome</keyword>
<protein>
    <recommendedName>
        <fullName evidence="5">Transmembrane protein</fullName>
    </recommendedName>
</protein>
<proteinExistence type="predicted"/>
<organism evidence="2 4">
    <name type="scientific">Paramecium sonneborni</name>
    <dbReference type="NCBI Taxonomy" id="65129"/>
    <lineage>
        <taxon>Eukaryota</taxon>
        <taxon>Sar</taxon>
        <taxon>Alveolata</taxon>
        <taxon>Ciliophora</taxon>
        <taxon>Intramacronucleata</taxon>
        <taxon>Oligohymenophorea</taxon>
        <taxon>Peniculida</taxon>
        <taxon>Parameciidae</taxon>
        <taxon>Paramecium</taxon>
    </lineage>
</organism>
<evidence type="ECO:0008006" key="5">
    <source>
        <dbReference type="Google" id="ProtNLM"/>
    </source>
</evidence>
<reference evidence="2" key="1">
    <citation type="submission" date="2021-01" db="EMBL/GenBank/DDBJ databases">
        <authorList>
            <consortium name="Genoscope - CEA"/>
            <person name="William W."/>
        </authorList>
    </citation>
    <scope>NUCLEOTIDE SEQUENCE</scope>
</reference>
<accession>A0A8S1R4V9</accession>
<evidence type="ECO:0000313" key="3">
    <source>
        <dbReference type="EMBL" id="CAD8123288.1"/>
    </source>
</evidence>
<evidence type="ECO:0000313" key="2">
    <source>
        <dbReference type="EMBL" id="CAD8123141.1"/>
    </source>
</evidence>
<name>A0A8S1R4V9_9CILI</name>
<keyword evidence="1" id="KW-0472">Membrane</keyword>
<dbReference type="EMBL" id="CAJJDN010000143">
    <property type="protein sequence ID" value="CAD8123141.1"/>
    <property type="molecule type" value="Genomic_DNA"/>
</dbReference>
<evidence type="ECO:0000313" key="4">
    <source>
        <dbReference type="Proteomes" id="UP000692954"/>
    </source>
</evidence>
<dbReference type="Proteomes" id="UP000692954">
    <property type="component" value="Unassembled WGS sequence"/>
</dbReference>
<feature type="transmembrane region" description="Helical" evidence="1">
    <location>
        <begin position="41"/>
        <end position="59"/>
    </location>
</feature>
<keyword evidence="1" id="KW-1133">Transmembrane helix</keyword>
<evidence type="ECO:0000256" key="1">
    <source>
        <dbReference type="SAM" id="Phobius"/>
    </source>
</evidence>
<dbReference type="AlphaFoldDB" id="A0A8S1R4V9"/>
<comment type="caution">
    <text evidence="2">The sequence shown here is derived from an EMBL/GenBank/DDBJ whole genome shotgun (WGS) entry which is preliminary data.</text>
</comment>
<gene>
    <name evidence="2" type="ORF">PSON_ATCC_30995.1.T1430021</name>
    <name evidence="3" type="ORF">PSON_ATCC_30995.1.T1430169</name>
</gene>